<dbReference type="GO" id="GO:0016020">
    <property type="term" value="C:membrane"/>
    <property type="evidence" value="ECO:0007669"/>
    <property type="project" value="InterPro"/>
</dbReference>
<accession>A0A3B0VNR1</accession>
<dbReference type="InterPro" id="IPR038081">
    <property type="entry name" value="CalX-like_sf"/>
</dbReference>
<evidence type="ECO:0000256" key="1">
    <source>
        <dbReference type="ARBA" id="ARBA00022729"/>
    </source>
</evidence>
<feature type="domain" description="Calx-beta" evidence="5">
    <location>
        <begin position="698"/>
        <end position="794"/>
    </location>
</feature>
<feature type="domain" description="Calx-beta" evidence="5">
    <location>
        <begin position="586"/>
        <end position="685"/>
    </location>
</feature>
<evidence type="ECO:0000256" key="2">
    <source>
        <dbReference type="ARBA" id="ARBA00022737"/>
    </source>
</evidence>
<feature type="domain" description="Calx-beta" evidence="5">
    <location>
        <begin position="806"/>
        <end position="906"/>
    </location>
</feature>
<sequence length="1052" mass="106069">MNRKGLSLVLATLLALILLPALFSILGRAQTAYAATFIVNISFDENDGVCDSSCSIRDAIFVAGDGDDITIPAGSYTLSATNGSLIVTENIIFNGNSATDTFIDAMGSSSVISVTAGTVIFNNLTLQNGAAMEGAGMHISGGATNVTLSNSVVVSNNATTDGGGLFVQSGVLTLQDSEVVTNTAVSDGGGIYLNRGTLTVDNSNVNFNVSDRAGGIFVNDDTASATLNSGEISFNTANIISDTFSGGGIYVAAGSAIINGGVISGNAAFRGGGILVNSGEATINGGQIIDNESNYGGGIYVREASGLLTINDGEISQNRSIANVFGGGALYIFQGSIIMNGGVISANTAVNDGGALEIGDPAGRFTLNAGEMSNNNAGSMGGALYIDGGTLTVTGGMIVGNNSFAGGGGIALDMGSDATIENSAILSNTTAGTNTGGGIINAGTLTMSNVTLSGNSAFSGAGLANSGTAVLNNVTLSENSASSSGGGLSNSGGTLTVGNSIIFGNSAPSNANCNGTITSIGNNVADAAQCNGEIAANPQLQPLALNGGDTLNYALGAVSSAIDAGNNATCAAADQRGNLRPINGTCDIGAYENGIGFFISDASLTEGDAGSTQMSFIVSRSFITDTTYTVDYVTMDGTALAGSDYTAVSATTLTFLSSEMTQTVQIDILGDLLDEDDEIFTVQLGNQSIEVGVGDHTGAATILDDDAQPSLTIDDLTVMEGGTAVFTATLSAASGKTITVDYDTMDGTAVAGADYTTNNNTLTFTPGTLTQTISINVSGDLIDEFDETFTVELSNESNVTLADSSGQATITDDDAEPTLTIGDVSVTEGDSGTTIANFLVTLSAASGKTITVDYMTNADTATAGTDYLIASNTLTFTPGSDSEIINVTVNGDIVDEFNETFQVNLNNENNVIVTDGSAVGTISDDDPLPIVTINDVIVTEGDSGTVTAVFTVMISAASEKTITINYSSSDGSATAGEDYTAVPASVLTFNPGGSLSQTISVMVNGDEDSEENEQFFINLTGSANATLGNSQAVGTISNDDGFTLYLPFIITP</sequence>
<name>A0A3B0VNR1_9ZZZZ</name>
<dbReference type="InterPro" id="IPR006626">
    <property type="entry name" value="PbH1"/>
</dbReference>
<dbReference type="SUPFAM" id="SSF141072">
    <property type="entry name" value="CalX-like"/>
    <property type="match status" value="4"/>
</dbReference>
<dbReference type="GO" id="GO:0030001">
    <property type="term" value="P:metal ion transport"/>
    <property type="evidence" value="ECO:0007669"/>
    <property type="project" value="TreeGrafter"/>
</dbReference>
<dbReference type="InterPro" id="IPR051171">
    <property type="entry name" value="CaCA"/>
</dbReference>
<dbReference type="InterPro" id="IPR011050">
    <property type="entry name" value="Pectin_lyase_fold/virulence"/>
</dbReference>
<keyword evidence="2" id="KW-0677">Repeat</keyword>
<dbReference type="SMART" id="SM00710">
    <property type="entry name" value="PbH1"/>
    <property type="match status" value="10"/>
</dbReference>
<keyword evidence="3" id="KW-0106">Calcium</keyword>
<dbReference type="InterPro" id="IPR059226">
    <property type="entry name" value="Choice_anch_Q_dom"/>
</dbReference>
<feature type="domain" description="Calx-beta" evidence="5">
    <location>
        <begin position="918"/>
        <end position="1020"/>
    </location>
</feature>
<dbReference type="SMART" id="SM00237">
    <property type="entry name" value="Calx_beta"/>
    <property type="match status" value="4"/>
</dbReference>
<evidence type="ECO:0000256" key="4">
    <source>
        <dbReference type="ARBA" id="ARBA00023065"/>
    </source>
</evidence>
<dbReference type="GO" id="GO:0007154">
    <property type="term" value="P:cell communication"/>
    <property type="evidence" value="ECO:0007669"/>
    <property type="project" value="InterPro"/>
</dbReference>
<organism evidence="6">
    <name type="scientific">hydrothermal vent metagenome</name>
    <dbReference type="NCBI Taxonomy" id="652676"/>
    <lineage>
        <taxon>unclassified sequences</taxon>
        <taxon>metagenomes</taxon>
        <taxon>ecological metagenomes</taxon>
    </lineage>
</organism>
<keyword evidence="1" id="KW-0732">Signal</keyword>
<gene>
    <name evidence="6" type="ORF">MNBD_CHLOROFLEXI01-4317</name>
</gene>
<dbReference type="PANTHER" id="PTHR11878">
    <property type="entry name" value="SODIUM/CALCIUM EXCHANGER"/>
    <property type="match status" value="1"/>
</dbReference>
<dbReference type="NCBIfam" id="NF041518">
    <property type="entry name" value="choice_anch_Q"/>
    <property type="match status" value="1"/>
</dbReference>
<protein>
    <recommendedName>
        <fullName evidence="5">Calx-beta domain-containing protein</fullName>
    </recommendedName>
</protein>
<evidence type="ECO:0000313" key="6">
    <source>
        <dbReference type="EMBL" id="VAW40712.1"/>
    </source>
</evidence>
<dbReference type="SUPFAM" id="SSF51126">
    <property type="entry name" value="Pectin lyase-like"/>
    <property type="match status" value="2"/>
</dbReference>
<evidence type="ECO:0000259" key="5">
    <source>
        <dbReference type="SMART" id="SM00237"/>
    </source>
</evidence>
<dbReference type="InterPro" id="IPR012334">
    <property type="entry name" value="Pectin_lyas_fold"/>
</dbReference>
<evidence type="ECO:0000256" key="3">
    <source>
        <dbReference type="ARBA" id="ARBA00022837"/>
    </source>
</evidence>
<proteinExistence type="predicted"/>
<dbReference type="Pfam" id="PF03160">
    <property type="entry name" value="Calx-beta"/>
    <property type="match status" value="3"/>
</dbReference>
<dbReference type="Gene3D" id="2.160.20.10">
    <property type="entry name" value="Single-stranded right-handed beta-helix, Pectin lyase-like"/>
    <property type="match status" value="1"/>
</dbReference>
<dbReference type="EMBL" id="UOEU01000810">
    <property type="protein sequence ID" value="VAW40712.1"/>
    <property type="molecule type" value="Genomic_DNA"/>
</dbReference>
<dbReference type="Gene3D" id="2.60.40.2030">
    <property type="match status" value="4"/>
</dbReference>
<keyword evidence="4" id="KW-0813">Transport</keyword>
<dbReference type="AlphaFoldDB" id="A0A3B0VNR1"/>
<reference evidence="6" key="1">
    <citation type="submission" date="2018-06" db="EMBL/GenBank/DDBJ databases">
        <authorList>
            <person name="Zhirakovskaya E."/>
        </authorList>
    </citation>
    <scope>NUCLEOTIDE SEQUENCE</scope>
</reference>
<dbReference type="InterPro" id="IPR003644">
    <property type="entry name" value="Calx_beta"/>
</dbReference>
<keyword evidence="4" id="KW-0406">Ion transport</keyword>
<dbReference type="PANTHER" id="PTHR11878:SF65">
    <property type="entry name" value="NA_CA-EXCHANGE PROTEIN, ISOFORM G"/>
    <property type="match status" value="1"/>
</dbReference>